<dbReference type="InterPro" id="IPR029058">
    <property type="entry name" value="AB_hydrolase_fold"/>
</dbReference>
<dbReference type="PANTHER" id="PTHR33938:SF8">
    <property type="entry name" value="CARBOXYLIC ESTER HYDROLASE"/>
    <property type="match status" value="1"/>
</dbReference>
<dbReference type="SUPFAM" id="SSF53474">
    <property type="entry name" value="alpha/beta-Hydrolases"/>
    <property type="match status" value="1"/>
</dbReference>
<evidence type="ECO:0000313" key="9">
    <source>
        <dbReference type="EMBL" id="TKA42533.1"/>
    </source>
</evidence>
<dbReference type="PANTHER" id="PTHR33938">
    <property type="entry name" value="FERULOYL ESTERASE B-RELATED"/>
    <property type="match status" value="1"/>
</dbReference>
<evidence type="ECO:0000256" key="5">
    <source>
        <dbReference type="ARBA" id="ARBA00022801"/>
    </source>
</evidence>
<keyword evidence="4 8" id="KW-0732">Signal</keyword>
<keyword evidence="6" id="KW-0106">Calcium</keyword>
<organism evidence="9 10">
    <name type="scientific">Friedmanniomyces endolithicus</name>
    <dbReference type="NCBI Taxonomy" id="329885"/>
    <lineage>
        <taxon>Eukaryota</taxon>
        <taxon>Fungi</taxon>
        <taxon>Dikarya</taxon>
        <taxon>Ascomycota</taxon>
        <taxon>Pezizomycotina</taxon>
        <taxon>Dothideomycetes</taxon>
        <taxon>Dothideomycetidae</taxon>
        <taxon>Mycosphaerellales</taxon>
        <taxon>Teratosphaeriaceae</taxon>
        <taxon>Friedmanniomyces</taxon>
    </lineage>
</organism>
<name>A0A4U0V2F9_9PEZI</name>
<accession>A0A4U0V2F9</accession>
<evidence type="ECO:0000256" key="4">
    <source>
        <dbReference type="ARBA" id="ARBA00022729"/>
    </source>
</evidence>
<dbReference type="EMBL" id="NAJP01000022">
    <property type="protein sequence ID" value="TKA42533.1"/>
    <property type="molecule type" value="Genomic_DNA"/>
</dbReference>
<protein>
    <recommendedName>
        <fullName evidence="8">Carboxylic ester hydrolase</fullName>
        <ecNumber evidence="8">3.1.1.-</ecNumber>
    </recommendedName>
</protein>
<feature type="signal peptide" evidence="8">
    <location>
        <begin position="1"/>
        <end position="21"/>
    </location>
</feature>
<gene>
    <name evidence="9" type="ORF">B0A54_07374</name>
</gene>
<keyword evidence="5 8" id="KW-0378">Hydrolase</keyword>
<keyword evidence="3" id="KW-0479">Metal-binding</keyword>
<evidence type="ECO:0000256" key="2">
    <source>
        <dbReference type="ARBA" id="ARBA00022487"/>
    </source>
</evidence>
<dbReference type="InterPro" id="IPR011118">
    <property type="entry name" value="Tannase/feruloyl_esterase"/>
</dbReference>
<proteinExistence type="inferred from homology"/>
<feature type="chain" id="PRO_5021040482" description="Carboxylic ester hydrolase" evidence="8">
    <location>
        <begin position="22"/>
        <end position="541"/>
    </location>
</feature>
<evidence type="ECO:0000256" key="1">
    <source>
        <dbReference type="ARBA" id="ARBA00006249"/>
    </source>
</evidence>
<evidence type="ECO:0000256" key="6">
    <source>
        <dbReference type="ARBA" id="ARBA00022837"/>
    </source>
</evidence>
<keyword evidence="7" id="KW-1015">Disulfide bond</keyword>
<reference evidence="9 10" key="1">
    <citation type="submission" date="2017-03" db="EMBL/GenBank/DDBJ databases">
        <title>Genomes of endolithic fungi from Antarctica.</title>
        <authorList>
            <person name="Coleine C."/>
            <person name="Masonjones S."/>
            <person name="Stajich J.E."/>
        </authorList>
    </citation>
    <scope>NUCLEOTIDE SEQUENCE [LARGE SCALE GENOMIC DNA]</scope>
    <source>
        <strain evidence="9 10">CCFEE 5311</strain>
    </source>
</reference>
<keyword evidence="2" id="KW-0719">Serine esterase</keyword>
<dbReference type="Pfam" id="PF07519">
    <property type="entry name" value="Tannase"/>
    <property type="match status" value="1"/>
</dbReference>
<dbReference type="GO" id="GO:0030600">
    <property type="term" value="F:feruloyl esterase activity"/>
    <property type="evidence" value="ECO:0007669"/>
    <property type="project" value="UniProtKB-ARBA"/>
</dbReference>
<sequence>MLFKPTHLATTFLSLLPAVNARLRTCVPRDLPAIEVFGLQVVDIAAKEHRGYEDWRPSPMTGISVPKRPIDFCNFTITYTHPGQGDRVNVYVWLPLEDWNGRFLGQGGGGWTAGWEMSLAPSVAVGYAVAITDAGHELSSSLADMNKTRSWMLTSPGNINWVLLQNFASRALDDLPKVAQQVVKGFYGEPAKYSYWSGCSTGGRQGLMSAQRYPKNYDGIVATAPAIHWATFVVAELWAHIVMRKVGYYPPNCELEAIRQAAIKACDELDGVKDGVVAAAGLCTFDAKSIVGQTFDCGGEVRKISTKAAEVTNAIWEGPIRNGRQAWYGLPHEAPLTGLALTECDAGNENCKGKPFIASVSWIRDVVMSGQDIDLSALDEDEYWNILHRSVREFASIISTDDPDLSEFKSAGGKMITWHGLADQLIPVNGSSDYYEKVLALDPDARSFYRYFEAPGVTHCAGGPGAAPNAVLDTLVKWVEHGIAPETLDAATVPVDEAEAARHRPLCLYPLVAAYVGGDLAEAGSFECAESFDVVKRHTEL</sequence>
<evidence type="ECO:0000313" key="10">
    <source>
        <dbReference type="Proteomes" id="UP000310066"/>
    </source>
</evidence>
<dbReference type="GO" id="GO:0046872">
    <property type="term" value="F:metal ion binding"/>
    <property type="evidence" value="ECO:0007669"/>
    <property type="project" value="UniProtKB-KW"/>
</dbReference>
<comment type="similarity">
    <text evidence="1 8">Belongs to the tannase family.</text>
</comment>
<dbReference type="AlphaFoldDB" id="A0A4U0V2F9"/>
<dbReference type="EC" id="3.1.1.-" evidence="8"/>
<evidence type="ECO:0000256" key="3">
    <source>
        <dbReference type="ARBA" id="ARBA00022723"/>
    </source>
</evidence>
<dbReference type="OrthoDB" id="3039123at2759"/>
<evidence type="ECO:0000256" key="8">
    <source>
        <dbReference type="RuleBase" id="RU361238"/>
    </source>
</evidence>
<dbReference type="Gene3D" id="3.40.50.1820">
    <property type="entry name" value="alpha/beta hydrolase"/>
    <property type="match status" value="1"/>
</dbReference>
<evidence type="ECO:0000256" key="7">
    <source>
        <dbReference type="ARBA" id="ARBA00023157"/>
    </source>
</evidence>
<dbReference type="Proteomes" id="UP000310066">
    <property type="component" value="Unassembled WGS sequence"/>
</dbReference>
<comment type="caution">
    <text evidence="9">The sequence shown here is derived from an EMBL/GenBank/DDBJ whole genome shotgun (WGS) entry which is preliminary data.</text>
</comment>
<dbReference type="STRING" id="329885.A0A4U0V2F9"/>